<dbReference type="AlphaFoldDB" id="A0A6N2LKG3"/>
<feature type="transmembrane region" description="Helical" evidence="4">
    <location>
        <begin position="380"/>
        <end position="403"/>
    </location>
</feature>
<keyword evidence="4" id="KW-0472">Membrane</keyword>
<dbReference type="PANTHER" id="PTHR42647:SF6">
    <property type="entry name" value="RING-TYPE DOMAIN-CONTAINING PROTEIN"/>
    <property type="match status" value="1"/>
</dbReference>
<accession>A0A6N2LKG3</accession>
<evidence type="ECO:0000313" key="5">
    <source>
        <dbReference type="EMBL" id="VFU35984.1"/>
    </source>
</evidence>
<evidence type="ECO:0000256" key="4">
    <source>
        <dbReference type="SAM" id="Phobius"/>
    </source>
</evidence>
<dbReference type="FunFam" id="1.10.1170.10:FF:000002">
    <property type="entry name" value="Baculoviral IAP repeat containing 7"/>
    <property type="match status" value="1"/>
</dbReference>
<feature type="transmembrane region" description="Helical" evidence="4">
    <location>
        <begin position="505"/>
        <end position="526"/>
    </location>
</feature>
<keyword evidence="3" id="KW-0862">Zinc</keyword>
<organism evidence="5">
    <name type="scientific">Salix viminalis</name>
    <name type="common">Common osier</name>
    <name type="synonym">Basket willow</name>
    <dbReference type="NCBI Taxonomy" id="40686"/>
    <lineage>
        <taxon>Eukaryota</taxon>
        <taxon>Viridiplantae</taxon>
        <taxon>Streptophyta</taxon>
        <taxon>Embryophyta</taxon>
        <taxon>Tracheophyta</taxon>
        <taxon>Spermatophyta</taxon>
        <taxon>Magnoliopsida</taxon>
        <taxon>eudicotyledons</taxon>
        <taxon>Gunneridae</taxon>
        <taxon>Pentapetalae</taxon>
        <taxon>rosids</taxon>
        <taxon>fabids</taxon>
        <taxon>Malpighiales</taxon>
        <taxon>Salicaceae</taxon>
        <taxon>Saliceae</taxon>
        <taxon>Salix</taxon>
    </lineage>
</organism>
<evidence type="ECO:0000256" key="2">
    <source>
        <dbReference type="ARBA" id="ARBA00022771"/>
    </source>
</evidence>
<keyword evidence="4" id="KW-1133">Transmembrane helix</keyword>
<name>A0A6N2LKG3_SALVM</name>
<feature type="transmembrane region" description="Helical" evidence="4">
    <location>
        <begin position="423"/>
        <end position="440"/>
    </location>
</feature>
<dbReference type="Gene3D" id="3.30.40.10">
    <property type="entry name" value="Zinc/RING finger domain, C3HC4 (zinc finger)"/>
    <property type="match status" value="1"/>
</dbReference>
<dbReference type="GO" id="GO:0008270">
    <property type="term" value="F:zinc ion binding"/>
    <property type="evidence" value="ECO:0007669"/>
    <property type="project" value="UniProtKB-KW"/>
</dbReference>
<gene>
    <name evidence="5" type="ORF">SVIM_LOCUS179589</name>
</gene>
<reference evidence="5" key="1">
    <citation type="submission" date="2019-03" db="EMBL/GenBank/DDBJ databases">
        <authorList>
            <person name="Mank J."/>
            <person name="Almeida P."/>
        </authorList>
    </citation>
    <scope>NUCLEOTIDE SEQUENCE</scope>
    <source>
        <strain evidence="5">78183</strain>
    </source>
</reference>
<protein>
    <recommendedName>
        <fullName evidence="6">RING-type domain-containing protein</fullName>
    </recommendedName>
</protein>
<evidence type="ECO:0000256" key="3">
    <source>
        <dbReference type="ARBA" id="ARBA00022833"/>
    </source>
</evidence>
<dbReference type="EMBL" id="CAADRP010001112">
    <property type="protein sequence ID" value="VFU35984.1"/>
    <property type="molecule type" value="Genomic_DNA"/>
</dbReference>
<keyword evidence="1" id="KW-0479">Metal-binding</keyword>
<evidence type="ECO:0008006" key="6">
    <source>
        <dbReference type="Google" id="ProtNLM"/>
    </source>
</evidence>
<proteinExistence type="predicted"/>
<evidence type="ECO:0000256" key="1">
    <source>
        <dbReference type="ARBA" id="ARBA00022723"/>
    </source>
</evidence>
<dbReference type="InterPro" id="IPR013083">
    <property type="entry name" value="Znf_RING/FYVE/PHD"/>
</dbReference>
<dbReference type="FunFam" id="3.30.40.10:FF:000239">
    <property type="entry name" value="probable BOI-related E3 ubiquitin-protein ligase 2"/>
    <property type="match status" value="1"/>
</dbReference>
<feature type="transmembrane region" description="Helical" evidence="4">
    <location>
        <begin position="473"/>
        <end position="493"/>
    </location>
</feature>
<sequence length="553" mass="62308">MAIEAQFPFCGGSQQDWMDYGCGGLNQFFNVQQQKQQQQMQPQQCNMHQLQNYQIQRNPNLFFDNTLDSASKNSCSTSHLSMGSLASYDEKQRQEIDHYIRLQNERLRLVLQEQKRQQLGLLLRKLESKVLPILKQKDEVIALAAKRTGELEEFLKKLEFENQTWQRMAQENEAMVISLNNTIEQLRENASGCLNNGAEDAGSCCDISGRAEEGFLDAADDIPRKMVMACKGCNSRNSCILFLPCRHLCSCEACEAFLDSCPVCQTPKKASVEALMMVGLLCSYLYFKPVAGNQSDRITGKEEGILLSFDDFLGFGIPAPPCPIQIESTFQNPKNPKSSLNTQSTLQNTKFLYGFSPTTPSLVWSTHGCHLCIITGYTRVLMNCFAFAICFSNKWIFCALYFISFVCDVSTFGAVLDMVTDRPGMVFLSLLALDIGSHWLQMYSTFLLGKASHKDVKDSTNWLFKAYYGNRMFMAYCCVACEVLYISLFLLAQNETEKLMDVLKASITEGSLVSVLVVLSLFGWAIKQLVNIIQMKTAADVCVLHDINKKERP</sequence>
<dbReference type="Pfam" id="PF13920">
    <property type="entry name" value="zf-C3HC4_3"/>
    <property type="match status" value="1"/>
</dbReference>
<dbReference type="PANTHER" id="PTHR42647">
    <property type="entry name" value="SBP (S-RIBONUCLEASE BINDING PROTEIN) FAMILY PROTEIN"/>
    <property type="match status" value="1"/>
</dbReference>
<dbReference type="GO" id="GO:0004842">
    <property type="term" value="F:ubiquitin-protein transferase activity"/>
    <property type="evidence" value="ECO:0007669"/>
    <property type="project" value="TreeGrafter"/>
</dbReference>
<keyword evidence="4" id="KW-0812">Transmembrane</keyword>
<keyword evidence="2" id="KW-0863">Zinc-finger</keyword>